<keyword evidence="13" id="KW-1185">Reference proteome</keyword>
<dbReference type="InterPro" id="IPR000652">
    <property type="entry name" value="Triosephosphate_isomerase"/>
</dbReference>
<name>A0A9Q0MYN2_9DIPT</name>
<feature type="transmembrane region" description="Helical" evidence="11">
    <location>
        <begin position="12"/>
        <end position="32"/>
    </location>
</feature>
<dbReference type="EC" id="5.3.1.1" evidence="6"/>
<evidence type="ECO:0000256" key="11">
    <source>
        <dbReference type="SAM" id="Phobius"/>
    </source>
</evidence>
<evidence type="ECO:0000313" key="12">
    <source>
        <dbReference type="EMBL" id="KAJ6639162.1"/>
    </source>
</evidence>
<evidence type="ECO:0000256" key="1">
    <source>
        <dbReference type="ARBA" id="ARBA00000474"/>
    </source>
</evidence>
<dbReference type="GO" id="GO:0019563">
    <property type="term" value="P:glycerol catabolic process"/>
    <property type="evidence" value="ECO:0007669"/>
    <property type="project" value="TreeGrafter"/>
</dbReference>
<dbReference type="PANTHER" id="PTHR21139:SF2">
    <property type="entry name" value="TRIOSEPHOSPHATE ISOMERASE"/>
    <property type="match status" value="1"/>
</dbReference>
<dbReference type="InterPro" id="IPR022896">
    <property type="entry name" value="TrioseP_Isoase_bac/euk"/>
</dbReference>
<proteinExistence type="inferred from homology"/>
<dbReference type="GO" id="GO:0046166">
    <property type="term" value="P:glyceraldehyde-3-phosphate biosynthetic process"/>
    <property type="evidence" value="ECO:0007669"/>
    <property type="project" value="TreeGrafter"/>
</dbReference>
<dbReference type="Gene3D" id="3.20.20.70">
    <property type="entry name" value="Aldolase class I"/>
    <property type="match status" value="1"/>
</dbReference>
<reference evidence="12" key="1">
    <citation type="submission" date="2022-07" db="EMBL/GenBank/DDBJ databases">
        <authorList>
            <person name="Trinca V."/>
            <person name="Uliana J.V.C."/>
            <person name="Torres T.T."/>
            <person name="Ward R.J."/>
            <person name="Monesi N."/>
        </authorList>
    </citation>
    <scope>NUCLEOTIDE SEQUENCE</scope>
    <source>
        <strain evidence="12">HSMRA1968</strain>
        <tissue evidence="12">Whole embryos</tissue>
    </source>
</reference>
<dbReference type="HAMAP" id="MF_00147_B">
    <property type="entry name" value="TIM_B"/>
    <property type="match status" value="1"/>
</dbReference>
<keyword evidence="11" id="KW-0812">Transmembrane</keyword>
<dbReference type="SUPFAM" id="SSF51351">
    <property type="entry name" value="Triosephosphate isomerase (TIM)"/>
    <property type="match status" value="1"/>
</dbReference>
<comment type="catalytic activity">
    <reaction evidence="1">
        <text>D-glyceraldehyde 3-phosphate = dihydroxyacetone phosphate</text>
        <dbReference type="Rhea" id="RHEA:18585"/>
        <dbReference type="ChEBI" id="CHEBI:57642"/>
        <dbReference type="ChEBI" id="CHEBI:59776"/>
        <dbReference type="EC" id="5.3.1.1"/>
    </reaction>
</comment>
<dbReference type="FunFam" id="3.20.20.70:FF:000025">
    <property type="entry name" value="Triosephosphate isomerase"/>
    <property type="match status" value="1"/>
</dbReference>
<evidence type="ECO:0000256" key="7">
    <source>
        <dbReference type="ARBA" id="ARBA00019397"/>
    </source>
</evidence>
<evidence type="ECO:0000256" key="5">
    <source>
        <dbReference type="ARBA" id="ARBA00011738"/>
    </source>
</evidence>
<evidence type="ECO:0000256" key="3">
    <source>
        <dbReference type="ARBA" id="ARBA00004742"/>
    </source>
</evidence>
<dbReference type="Pfam" id="PF00121">
    <property type="entry name" value="TIM"/>
    <property type="match status" value="1"/>
</dbReference>
<dbReference type="PROSITE" id="PS00171">
    <property type="entry name" value="TIM_1"/>
    <property type="match status" value="1"/>
</dbReference>
<comment type="similarity">
    <text evidence="4">Belongs to the triosephosphate isomerase family.</text>
</comment>
<keyword evidence="11" id="KW-1133">Transmembrane helix</keyword>
<comment type="caution">
    <text evidence="12">The sequence shown here is derived from an EMBL/GenBank/DDBJ whole genome shotgun (WGS) entry which is preliminary data.</text>
</comment>
<feature type="transmembrane region" description="Helical" evidence="11">
    <location>
        <begin position="137"/>
        <end position="160"/>
    </location>
</feature>
<evidence type="ECO:0000313" key="13">
    <source>
        <dbReference type="Proteomes" id="UP001151699"/>
    </source>
</evidence>
<accession>A0A9Q0MYN2</accession>
<evidence type="ECO:0000256" key="8">
    <source>
        <dbReference type="ARBA" id="ARBA00022432"/>
    </source>
</evidence>
<dbReference type="AlphaFoldDB" id="A0A9Q0MYN2"/>
<evidence type="ECO:0000256" key="9">
    <source>
        <dbReference type="ARBA" id="ARBA00023152"/>
    </source>
</evidence>
<dbReference type="GO" id="GO:0004807">
    <property type="term" value="F:triose-phosphate isomerase activity"/>
    <property type="evidence" value="ECO:0007669"/>
    <property type="project" value="UniProtKB-EC"/>
</dbReference>
<dbReference type="GO" id="GO:0005829">
    <property type="term" value="C:cytosol"/>
    <property type="evidence" value="ECO:0007669"/>
    <property type="project" value="TreeGrafter"/>
</dbReference>
<keyword evidence="11" id="KW-0472">Membrane</keyword>
<sequence length="583" mass="64947">MSDIIIAIKRFFHWGPLTAIGIIKCITVTTLYMNSMWWPPNTLGGFVNQNLFLILSALASINYVMALVLGPSFLPPKWKPEPTIYAVKRIKVLRNFYNFVQFVKDIKRLDHTTVENVMYIYNGQPHLATVHFGFPSLIFCVFSLGLAVGVVIAVGMLLIFQLRSIARNRTGIEDWILEKAKYRREDSGEEFIFPYDLGYKRNVQQVVNWSCAPIGDGIVWEINDKCDQYTLTREQIAQKAEKRARTRTYSIVKKVSGSWIPLWSQGISVCLSPPCTDEPRIKLEPGDLVKVTRWKKHWLFGDKISKGKNNYEAEKESETHSKKIRCRVAARKILAKMSRKFCVGGNWKMNGNKAEIAEICKGLTAGPLDPNTEVVVGCPAPYLSYARGLLPASVGVAGQNCFKVAKGAYTGEISPAMLKDIGADWVIIGHSERRQIFNESDELIADKTAHALAEGLKVIACIGETLQERESGQTEAVVFRQTKALANVIKDWTNVVVAYEPVWAIGTGKTATPQQAQEVHAALRKWFTENVSADVAASVRIQYGGSVTAANCRELASQPDIDGFLVGGASLKPEFIQIVNARQ</sequence>
<comment type="subunit">
    <text evidence="5">Homodimer.</text>
</comment>
<dbReference type="OrthoDB" id="6715177at2759"/>
<dbReference type="InterPro" id="IPR020861">
    <property type="entry name" value="Triosephosphate_isomerase_AS"/>
</dbReference>
<gene>
    <name evidence="12" type="primary">Tpi</name>
    <name evidence="12" type="ORF">Bhyg_11902</name>
</gene>
<dbReference type="CDD" id="cd00311">
    <property type="entry name" value="TIM"/>
    <property type="match status" value="1"/>
</dbReference>
<dbReference type="GO" id="GO:0006096">
    <property type="term" value="P:glycolytic process"/>
    <property type="evidence" value="ECO:0007669"/>
    <property type="project" value="UniProtKB-KW"/>
</dbReference>
<dbReference type="GO" id="GO:0006094">
    <property type="term" value="P:gluconeogenesis"/>
    <property type="evidence" value="ECO:0007669"/>
    <property type="project" value="UniProtKB-KW"/>
</dbReference>
<evidence type="ECO:0000256" key="2">
    <source>
        <dbReference type="ARBA" id="ARBA00004680"/>
    </source>
</evidence>
<protein>
    <recommendedName>
        <fullName evidence="7">Triosephosphate isomerase</fullName>
        <ecNumber evidence="6">5.3.1.1</ecNumber>
    </recommendedName>
</protein>
<evidence type="ECO:0000256" key="6">
    <source>
        <dbReference type="ARBA" id="ARBA00011940"/>
    </source>
</evidence>
<comment type="pathway">
    <text evidence="2">Carbohydrate degradation; glycolysis; D-glyceraldehyde 3-phosphate from glycerone phosphate: step 1/1.</text>
</comment>
<dbReference type="InterPro" id="IPR013785">
    <property type="entry name" value="Aldolase_TIM"/>
</dbReference>
<dbReference type="EMBL" id="WJQU01000003">
    <property type="protein sequence ID" value="KAJ6639162.1"/>
    <property type="molecule type" value="Genomic_DNA"/>
</dbReference>
<organism evidence="12 13">
    <name type="scientific">Pseudolycoriella hygida</name>
    <dbReference type="NCBI Taxonomy" id="35572"/>
    <lineage>
        <taxon>Eukaryota</taxon>
        <taxon>Metazoa</taxon>
        <taxon>Ecdysozoa</taxon>
        <taxon>Arthropoda</taxon>
        <taxon>Hexapoda</taxon>
        <taxon>Insecta</taxon>
        <taxon>Pterygota</taxon>
        <taxon>Neoptera</taxon>
        <taxon>Endopterygota</taxon>
        <taxon>Diptera</taxon>
        <taxon>Nematocera</taxon>
        <taxon>Sciaroidea</taxon>
        <taxon>Sciaridae</taxon>
        <taxon>Pseudolycoriella</taxon>
    </lineage>
</organism>
<dbReference type="NCBIfam" id="TIGR00419">
    <property type="entry name" value="tim"/>
    <property type="match status" value="1"/>
</dbReference>
<evidence type="ECO:0000256" key="10">
    <source>
        <dbReference type="ARBA" id="ARBA00023235"/>
    </source>
</evidence>
<keyword evidence="9" id="KW-0324">Glycolysis</keyword>
<keyword evidence="8" id="KW-0312">Gluconeogenesis</keyword>
<comment type="pathway">
    <text evidence="3">Carbohydrate biosynthesis; gluconeogenesis.</text>
</comment>
<dbReference type="Proteomes" id="UP001151699">
    <property type="component" value="Chromosome X"/>
</dbReference>
<dbReference type="InterPro" id="IPR035990">
    <property type="entry name" value="TIM_sf"/>
</dbReference>
<evidence type="ECO:0000256" key="4">
    <source>
        <dbReference type="ARBA" id="ARBA00007422"/>
    </source>
</evidence>
<dbReference type="PANTHER" id="PTHR21139">
    <property type="entry name" value="TRIOSEPHOSPHATE ISOMERASE"/>
    <property type="match status" value="1"/>
</dbReference>
<dbReference type="PROSITE" id="PS51440">
    <property type="entry name" value="TIM_2"/>
    <property type="match status" value="1"/>
</dbReference>
<keyword evidence="10 12" id="KW-0413">Isomerase</keyword>
<feature type="transmembrane region" description="Helical" evidence="11">
    <location>
        <begin position="52"/>
        <end position="74"/>
    </location>
</feature>